<comment type="caution">
    <text evidence="1">The sequence shown here is derived from an EMBL/GenBank/DDBJ whole genome shotgun (WGS) entry which is preliminary data.</text>
</comment>
<accession>A0ABU3GZ86</accession>
<dbReference type="Proteomes" id="UP001258315">
    <property type="component" value="Unassembled WGS sequence"/>
</dbReference>
<protein>
    <submittedName>
        <fullName evidence="1">Uncharacterized protein</fullName>
    </submittedName>
</protein>
<dbReference type="EMBL" id="JAVLVU010000001">
    <property type="protein sequence ID" value="MDT3404751.1"/>
    <property type="molecule type" value="Genomic_DNA"/>
</dbReference>
<dbReference type="RefSeq" id="WP_311952387.1">
    <property type="nucleotide sequence ID" value="NZ_JAVLVU010000001.1"/>
</dbReference>
<reference evidence="2" key="1">
    <citation type="submission" date="2023-07" db="EMBL/GenBank/DDBJ databases">
        <title>Functional and genomic diversity of the sorghum phyllosphere microbiome.</title>
        <authorList>
            <person name="Shade A."/>
        </authorList>
    </citation>
    <scope>NUCLEOTIDE SEQUENCE [LARGE SCALE GENOMIC DNA]</scope>
    <source>
        <strain evidence="2">SORGH_AS_0422</strain>
    </source>
</reference>
<proteinExistence type="predicted"/>
<name>A0ABU3GZ86_9SPHI</name>
<sequence length="246" mass="27839">MKYYTSILIAMCCTFLSFGQTQKLFNIEEITLTDTIEQKRIANSLQEKPVLYEDDKYVVRRTCSGEWGGSVYFKNKLTKVERACSATCAIAILKNKAKYLVVSSLAHMSGFSSVVEIENPELLDVFKLPPPRKRVGKKQIRYVGDDESKSSKGTKVSVDTIGIEAIAAFVYQEQAYYIISGREGTFISKIESGKFIRITKIGNTNIWTYETMFKNTKGGFNVLFTGFKDKGYIDVTGNRIIICYFK</sequence>
<keyword evidence="2" id="KW-1185">Reference proteome</keyword>
<gene>
    <name evidence="1" type="ORF">QE417_003823</name>
</gene>
<evidence type="ECO:0000313" key="2">
    <source>
        <dbReference type="Proteomes" id="UP001258315"/>
    </source>
</evidence>
<evidence type="ECO:0000313" key="1">
    <source>
        <dbReference type="EMBL" id="MDT3404751.1"/>
    </source>
</evidence>
<organism evidence="1 2">
    <name type="scientific">Mucilaginibacter terrae</name>
    <dbReference type="NCBI Taxonomy" id="1955052"/>
    <lineage>
        <taxon>Bacteria</taxon>
        <taxon>Pseudomonadati</taxon>
        <taxon>Bacteroidota</taxon>
        <taxon>Sphingobacteriia</taxon>
        <taxon>Sphingobacteriales</taxon>
        <taxon>Sphingobacteriaceae</taxon>
        <taxon>Mucilaginibacter</taxon>
    </lineage>
</organism>